<organism evidence="1 2">
    <name type="scientific">Rhizophagus irregularis (strain DAOM 197198w)</name>
    <name type="common">Glomus intraradices</name>
    <dbReference type="NCBI Taxonomy" id="1432141"/>
    <lineage>
        <taxon>Eukaryota</taxon>
        <taxon>Fungi</taxon>
        <taxon>Fungi incertae sedis</taxon>
        <taxon>Mucoromycota</taxon>
        <taxon>Glomeromycotina</taxon>
        <taxon>Glomeromycetes</taxon>
        <taxon>Glomerales</taxon>
        <taxon>Glomeraceae</taxon>
        <taxon>Rhizophagus</taxon>
    </lineage>
</organism>
<sequence length="111" mass="12624">MLLTTLLDPAPIFPIRIKYYCTGSVYVANVATYTTGEVLLNSFQNCVGPNGVYNESCKLVYLEKDIKPADTLEELGIKVDICRDYPIVTKDSFYVCANELWYYLTLGRRFS</sequence>
<dbReference type="STRING" id="1432141.A0A015LLY4"/>
<gene>
    <name evidence="1" type="ORF">RirG_221910</name>
</gene>
<name>A0A015LLY4_RHIIW</name>
<reference evidence="1 2" key="1">
    <citation type="submission" date="2014-02" db="EMBL/GenBank/DDBJ databases">
        <title>Single nucleus genome sequencing reveals high similarity among nuclei of an endomycorrhizal fungus.</title>
        <authorList>
            <person name="Lin K."/>
            <person name="Geurts R."/>
            <person name="Zhang Z."/>
            <person name="Limpens E."/>
            <person name="Saunders D.G."/>
            <person name="Mu D."/>
            <person name="Pang E."/>
            <person name="Cao H."/>
            <person name="Cha H."/>
            <person name="Lin T."/>
            <person name="Zhou Q."/>
            <person name="Shang Y."/>
            <person name="Li Y."/>
            <person name="Ivanov S."/>
            <person name="Sharma T."/>
            <person name="Velzen R.V."/>
            <person name="Ruijter N.D."/>
            <person name="Aanen D.K."/>
            <person name="Win J."/>
            <person name="Kamoun S."/>
            <person name="Bisseling T."/>
            <person name="Huang S."/>
        </authorList>
    </citation>
    <scope>NUCLEOTIDE SEQUENCE [LARGE SCALE GENOMIC DNA]</scope>
    <source>
        <strain evidence="2">DAOM197198w</strain>
    </source>
</reference>
<proteinExistence type="predicted"/>
<protein>
    <submittedName>
        <fullName evidence="1">Uncharacterized protein</fullName>
    </submittedName>
</protein>
<evidence type="ECO:0000313" key="2">
    <source>
        <dbReference type="Proteomes" id="UP000022910"/>
    </source>
</evidence>
<accession>A0A015LLY4</accession>
<dbReference type="HOGENOM" id="CLU_2159804_0_0_1"/>
<dbReference type="Proteomes" id="UP000022910">
    <property type="component" value="Unassembled WGS sequence"/>
</dbReference>
<keyword evidence="2" id="KW-1185">Reference proteome</keyword>
<dbReference type="AlphaFoldDB" id="A0A015LLY4"/>
<evidence type="ECO:0000313" key="1">
    <source>
        <dbReference type="EMBL" id="EXX55808.1"/>
    </source>
</evidence>
<comment type="caution">
    <text evidence="1">The sequence shown here is derived from an EMBL/GenBank/DDBJ whole genome shotgun (WGS) entry which is preliminary data.</text>
</comment>
<dbReference type="EMBL" id="JEMT01027966">
    <property type="protein sequence ID" value="EXX55808.1"/>
    <property type="molecule type" value="Genomic_DNA"/>
</dbReference>